<comment type="caution">
    <text evidence="4">The sequence shown here is derived from an EMBL/GenBank/DDBJ whole genome shotgun (WGS) entry which is preliminary data.</text>
</comment>
<reference evidence="4 5" key="1">
    <citation type="journal article" date="2021" name="Sci. Rep.">
        <title>The genome of the diatom Chaetoceros tenuissimus carries an ancient integrated fragment of an extant virus.</title>
        <authorList>
            <person name="Hongo Y."/>
            <person name="Kimura K."/>
            <person name="Takaki Y."/>
            <person name="Yoshida Y."/>
            <person name="Baba S."/>
            <person name="Kobayashi G."/>
            <person name="Nagasaki K."/>
            <person name="Hano T."/>
            <person name="Tomaru Y."/>
        </authorList>
    </citation>
    <scope>NUCLEOTIDE SEQUENCE [LARGE SCALE GENOMIC DNA]</scope>
    <source>
        <strain evidence="4 5">NIES-3715</strain>
    </source>
</reference>
<feature type="signal peptide" evidence="3">
    <location>
        <begin position="1"/>
        <end position="28"/>
    </location>
</feature>
<keyword evidence="2" id="KW-0472">Membrane</keyword>
<feature type="transmembrane region" description="Helical" evidence="2">
    <location>
        <begin position="1077"/>
        <end position="1099"/>
    </location>
</feature>
<feature type="compositionally biased region" description="Polar residues" evidence="1">
    <location>
        <begin position="1546"/>
        <end position="1561"/>
    </location>
</feature>
<organism evidence="4 5">
    <name type="scientific">Chaetoceros tenuissimus</name>
    <dbReference type="NCBI Taxonomy" id="426638"/>
    <lineage>
        <taxon>Eukaryota</taxon>
        <taxon>Sar</taxon>
        <taxon>Stramenopiles</taxon>
        <taxon>Ochrophyta</taxon>
        <taxon>Bacillariophyta</taxon>
        <taxon>Coscinodiscophyceae</taxon>
        <taxon>Chaetocerotophycidae</taxon>
        <taxon>Chaetocerotales</taxon>
        <taxon>Chaetocerotaceae</taxon>
        <taxon>Chaetoceros</taxon>
    </lineage>
</organism>
<accession>A0AAD3DCA4</accession>
<dbReference type="PANTHER" id="PTHR34730">
    <property type="entry name" value="UNNAMED PRODUCT"/>
    <property type="match status" value="1"/>
</dbReference>
<feature type="transmembrane region" description="Helical" evidence="2">
    <location>
        <begin position="1032"/>
        <end position="1057"/>
    </location>
</feature>
<keyword evidence="2" id="KW-0812">Transmembrane</keyword>
<feature type="region of interest" description="Disordered" evidence="1">
    <location>
        <begin position="1540"/>
        <end position="1561"/>
    </location>
</feature>
<feature type="transmembrane region" description="Helical" evidence="2">
    <location>
        <begin position="894"/>
        <end position="915"/>
    </location>
</feature>
<feature type="transmembrane region" description="Helical" evidence="2">
    <location>
        <begin position="1310"/>
        <end position="1330"/>
    </location>
</feature>
<evidence type="ECO:0000256" key="1">
    <source>
        <dbReference type="SAM" id="MobiDB-lite"/>
    </source>
</evidence>
<gene>
    <name evidence="4" type="ORF">CTEN210_16490</name>
</gene>
<feature type="transmembrane region" description="Helical" evidence="2">
    <location>
        <begin position="1374"/>
        <end position="1393"/>
    </location>
</feature>
<protein>
    <submittedName>
        <fullName evidence="4">Uncharacterized protein</fullName>
    </submittedName>
</protein>
<feature type="chain" id="PRO_5042044218" evidence="3">
    <location>
        <begin position="29"/>
        <end position="1561"/>
    </location>
</feature>
<proteinExistence type="predicted"/>
<evidence type="ECO:0000313" key="5">
    <source>
        <dbReference type="Proteomes" id="UP001054902"/>
    </source>
</evidence>
<dbReference type="InterPro" id="IPR007498">
    <property type="entry name" value="PqiA-like"/>
</dbReference>
<dbReference type="Gene3D" id="3.15.10.10">
    <property type="entry name" value="Bactericidal permeability-increasing protein, domain 1"/>
    <property type="match status" value="1"/>
</dbReference>
<dbReference type="Proteomes" id="UP001054902">
    <property type="component" value="Unassembled WGS sequence"/>
</dbReference>
<dbReference type="PANTHER" id="PTHR34730:SF1">
    <property type="entry name" value="PARAQUAT-INDUCIBLE PROTEIN A"/>
    <property type="match status" value="1"/>
</dbReference>
<evidence type="ECO:0000256" key="3">
    <source>
        <dbReference type="SAM" id="SignalP"/>
    </source>
</evidence>
<evidence type="ECO:0000313" key="4">
    <source>
        <dbReference type="EMBL" id="GFH60014.1"/>
    </source>
</evidence>
<sequence>MRVWRIDSWMNLTLLMQWVLLQLTTVVSIKTFPTTQIPIIQQDLIQQSNELINNQVDEIISKIIEAGVPYEMIRKLKGKDKDFSELNQILSSISFNLDNIPDITILGGVITARIDSVYCDDISIEDFELSHSKYSDNEVQLNLSIDGLAFFCEVDWSIFSFLWNGEGIASVETTQNAVDFQYSFVSQDFRDQPPLGIVRTGCDANIQIDDIAINGTELLETVDQFDVYLRGPIENQLEKTICPDDVENDFLGQMLASLITKIDTYLASFRGNIPQELQNPLGPENDLNPHSDASLTGFSSTSGQNFKDLLDRINNLVSGVVEDLESPTRTMRDLAINQILRTYVLDEERALVIDGSMFGSLLNSDKFVNSNLSINRIKVLGLDTLTEFVPLTDIGEFTVSSSIEWALLEIEVVLDVTVTPLDEGNSLIDGNFADVNEEVTLKIGMKDIDFDFAIMFAADLKDLTNSPVVSLTDLEQFVACLSDRVFEIEISNLMLTLGDVEPPSLDGLISVGIDDLISSTSLLVFELYEGSVLSMMPYLFQVVLRKSLNDIIDSAMSTDVSCGYGIGNTVKDLEETPLNIPDLLLPPEQAIKYGGSGDAPYGSTISMLYNTFLNQIKAGVIEVPNFTRKSLRRNLDEKDEDFIFFDSLIDLEMNLLFGEQKLDLWLKLYDVSIDNYMSLGSPFEPLRPTEAHKVESSLNIGSGGETCRTTANVMYKIFAEGNDVIQNDLEISLGFNDLAFQMALFLSIVDSRLLNMPLKDIVNVQCLLSTFSTPKLTSTGEGVGKPLTFLDTISLKSEIFDASIQCNSCLSKGTQVLINYLEDLFENSDLTEIFNTGSELALSLMKSEGIQKTIDRTLAEAPFQCPSNINFDENFQRQKYEKQYSTIPPPENNYIITFCVALGTLILLVLSFAFCMKRNKRKQYLIWRESLSEQKEMSQKMKKRLDQLKDEELDSCTKSLFQSTEIPLLVRYALPLVTLGNIGLFMSGHLSLGAQVDVVLKLVDDTMVLKRLFDFTLLESIKDMWDSGAKSLAIILSIFSGLWPYIKQGLTLYLWFVSPTKVSTKKRESSLLLLDSLGKWSFLDIFVLFLSLVGFRVALQSPKLIPVDLYSIDILVIPKWGLYANLLAQLVSQITSHFIIHYHRTVVRSYLKKNVYQIECYYEEMREYSYTLSKHDFRTLNGDKEKVGSSVNTTIVIGTIVTVILFLTGIFLDSFSIESFGLLGVLIEVGQDFKDAVKYFSFFDVLNTILDQAVFTGAMSDLVGLTTLSIAMVWTVLAAPTLQLLLLLARWYIPMSKTAMRWNFVAMETIMAWQYTEVFILSIVVGAWQLGTVSEYMINDYCVALTDIFQFAVEAGLLTGVDGQCFRADATVRIGTWFLFGGAIGLTALTHFVRSAAQQQEREIEVDGLLKKYNSQLFENDLNAIEIDEPPLAFTDYYHWLLYREQRVYDQTLHEQIQHTSFDEYEHEDEHKSNENIDQISSTTLEELAKANKTCEEDDFDLSYQNMFDFENEDDSLLSIRVGVQNEERELEVSESFTGFNHEDLSPQQHELQQSFNYVDK</sequence>
<feature type="transmembrane region" description="Helical" evidence="2">
    <location>
        <begin position="1191"/>
        <end position="1212"/>
    </location>
</feature>
<keyword evidence="2" id="KW-1133">Transmembrane helix</keyword>
<keyword evidence="3" id="KW-0732">Signal</keyword>
<dbReference type="Pfam" id="PF04403">
    <property type="entry name" value="PqiA"/>
    <property type="match status" value="1"/>
</dbReference>
<feature type="transmembrane region" description="Helical" evidence="2">
    <location>
        <begin position="1268"/>
        <end position="1289"/>
    </location>
</feature>
<name>A0AAD3DCA4_9STRA</name>
<keyword evidence="5" id="KW-1185">Reference proteome</keyword>
<dbReference type="EMBL" id="BLLK01000069">
    <property type="protein sequence ID" value="GFH60014.1"/>
    <property type="molecule type" value="Genomic_DNA"/>
</dbReference>
<evidence type="ECO:0000256" key="2">
    <source>
        <dbReference type="SAM" id="Phobius"/>
    </source>
</evidence>